<evidence type="ECO:0000313" key="3">
    <source>
        <dbReference type="Proteomes" id="UP000551758"/>
    </source>
</evidence>
<evidence type="ECO:0000256" key="1">
    <source>
        <dbReference type="SAM" id="MobiDB-lite"/>
    </source>
</evidence>
<protein>
    <submittedName>
        <fullName evidence="2">Uncharacterized protein</fullName>
    </submittedName>
</protein>
<organism evidence="2 3">
    <name type="scientific">Diceros bicornis minor</name>
    <name type="common">South-central black rhinoceros</name>
    <dbReference type="NCBI Taxonomy" id="77932"/>
    <lineage>
        <taxon>Eukaryota</taxon>
        <taxon>Metazoa</taxon>
        <taxon>Chordata</taxon>
        <taxon>Craniata</taxon>
        <taxon>Vertebrata</taxon>
        <taxon>Euteleostomi</taxon>
        <taxon>Mammalia</taxon>
        <taxon>Eutheria</taxon>
        <taxon>Laurasiatheria</taxon>
        <taxon>Perissodactyla</taxon>
        <taxon>Rhinocerotidae</taxon>
        <taxon>Diceros</taxon>
    </lineage>
</organism>
<comment type="caution">
    <text evidence="2">The sequence shown here is derived from an EMBL/GenBank/DDBJ whole genome shotgun (WGS) entry which is preliminary data.</text>
</comment>
<accession>A0A7J7EIU3</accession>
<feature type="region of interest" description="Disordered" evidence="1">
    <location>
        <begin position="22"/>
        <end position="61"/>
    </location>
</feature>
<evidence type="ECO:0000313" key="2">
    <source>
        <dbReference type="EMBL" id="KAF5915668.1"/>
    </source>
</evidence>
<dbReference type="AlphaFoldDB" id="A0A7J7EIU3"/>
<reference evidence="2 3" key="1">
    <citation type="journal article" date="2020" name="Mol. Biol. Evol.">
        <title>Interspecific Gene Flow and the Evolution of Specialization in Black and White Rhinoceros.</title>
        <authorList>
            <person name="Moodley Y."/>
            <person name="Westbury M.V."/>
            <person name="Russo I.M."/>
            <person name="Gopalakrishnan S."/>
            <person name="Rakotoarivelo A."/>
            <person name="Olsen R.A."/>
            <person name="Prost S."/>
            <person name="Tunstall T."/>
            <person name="Ryder O.A."/>
            <person name="Dalen L."/>
            <person name="Bruford M.W."/>
        </authorList>
    </citation>
    <scope>NUCLEOTIDE SEQUENCE [LARGE SCALE GENOMIC DNA]</scope>
    <source>
        <strain evidence="2">SBR-YM</strain>
        <tissue evidence="2">Skin</tissue>
    </source>
</reference>
<sequence length="144" mass="14372">MTPRGPRAFLVVGALGPGLTCAPPPPALRPPVQDGAEAAPESQDTVTRSRPPAPTACAPGTPNYRAFRVALEDPGPSFSPCPLNSFGGVVGGVLGPGHGLGDKPGDGPAMKGHAPLQPRRHSAFDADGGLQAEGSGAARVLVCV</sequence>
<proteinExistence type="predicted"/>
<dbReference type="EMBL" id="JACDTQ010002813">
    <property type="protein sequence ID" value="KAF5915668.1"/>
    <property type="molecule type" value="Genomic_DNA"/>
</dbReference>
<dbReference type="Proteomes" id="UP000551758">
    <property type="component" value="Unassembled WGS sequence"/>
</dbReference>
<feature type="region of interest" description="Disordered" evidence="1">
    <location>
        <begin position="97"/>
        <end position="120"/>
    </location>
</feature>
<name>A0A7J7EIU3_DICBM</name>
<keyword evidence="3" id="KW-1185">Reference proteome</keyword>
<gene>
    <name evidence="2" type="ORF">HPG69_005603</name>
</gene>